<gene>
    <name evidence="2" type="ORF">BS47DRAFT_116812</name>
</gene>
<reference evidence="2" key="1">
    <citation type="journal article" date="2020" name="Nat. Commun.">
        <title>Large-scale genome sequencing of mycorrhizal fungi provides insights into the early evolution of symbiotic traits.</title>
        <authorList>
            <person name="Miyauchi S."/>
            <person name="Kiss E."/>
            <person name="Kuo A."/>
            <person name="Drula E."/>
            <person name="Kohler A."/>
            <person name="Sanchez-Garcia M."/>
            <person name="Morin E."/>
            <person name="Andreopoulos B."/>
            <person name="Barry K.W."/>
            <person name="Bonito G."/>
            <person name="Buee M."/>
            <person name="Carver A."/>
            <person name="Chen C."/>
            <person name="Cichocki N."/>
            <person name="Clum A."/>
            <person name="Culley D."/>
            <person name="Crous P.W."/>
            <person name="Fauchery L."/>
            <person name="Girlanda M."/>
            <person name="Hayes R.D."/>
            <person name="Keri Z."/>
            <person name="LaButti K."/>
            <person name="Lipzen A."/>
            <person name="Lombard V."/>
            <person name="Magnuson J."/>
            <person name="Maillard F."/>
            <person name="Murat C."/>
            <person name="Nolan M."/>
            <person name="Ohm R.A."/>
            <person name="Pangilinan J."/>
            <person name="Pereira M.F."/>
            <person name="Perotto S."/>
            <person name="Peter M."/>
            <person name="Pfister S."/>
            <person name="Riley R."/>
            <person name="Sitrit Y."/>
            <person name="Stielow J.B."/>
            <person name="Szollosi G."/>
            <person name="Zifcakova L."/>
            <person name="Stursova M."/>
            <person name="Spatafora J.W."/>
            <person name="Tedersoo L."/>
            <person name="Vaario L.M."/>
            <person name="Yamada A."/>
            <person name="Yan M."/>
            <person name="Wang P."/>
            <person name="Xu J."/>
            <person name="Bruns T."/>
            <person name="Baldrian P."/>
            <person name="Vilgalys R."/>
            <person name="Dunand C."/>
            <person name="Henrissat B."/>
            <person name="Grigoriev I.V."/>
            <person name="Hibbett D."/>
            <person name="Nagy L.G."/>
            <person name="Martin F.M."/>
        </authorList>
    </citation>
    <scope>NUCLEOTIDE SEQUENCE</scope>
    <source>
        <strain evidence="2">UP504</strain>
    </source>
</reference>
<evidence type="ECO:0000256" key="1">
    <source>
        <dbReference type="SAM" id="MobiDB-lite"/>
    </source>
</evidence>
<dbReference type="Proteomes" id="UP000886523">
    <property type="component" value="Unassembled WGS sequence"/>
</dbReference>
<accession>A0A9P6AQ20</accession>
<evidence type="ECO:0000313" key="3">
    <source>
        <dbReference type="Proteomes" id="UP000886523"/>
    </source>
</evidence>
<comment type="caution">
    <text evidence="2">The sequence shown here is derived from an EMBL/GenBank/DDBJ whole genome shotgun (WGS) entry which is preliminary data.</text>
</comment>
<organism evidence="2 3">
    <name type="scientific">Hydnum rufescens UP504</name>
    <dbReference type="NCBI Taxonomy" id="1448309"/>
    <lineage>
        <taxon>Eukaryota</taxon>
        <taxon>Fungi</taxon>
        <taxon>Dikarya</taxon>
        <taxon>Basidiomycota</taxon>
        <taxon>Agaricomycotina</taxon>
        <taxon>Agaricomycetes</taxon>
        <taxon>Cantharellales</taxon>
        <taxon>Hydnaceae</taxon>
        <taxon>Hydnum</taxon>
    </lineage>
</organism>
<keyword evidence="3" id="KW-1185">Reference proteome</keyword>
<name>A0A9P6AQ20_9AGAM</name>
<evidence type="ECO:0000313" key="2">
    <source>
        <dbReference type="EMBL" id="KAF9509878.1"/>
    </source>
</evidence>
<proteinExistence type="predicted"/>
<protein>
    <submittedName>
        <fullName evidence="2">Uncharacterized protein</fullName>
    </submittedName>
</protein>
<dbReference type="EMBL" id="MU129027">
    <property type="protein sequence ID" value="KAF9509878.1"/>
    <property type="molecule type" value="Genomic_DNA"/>
</dbReference>
<sequence>MTRAIPGFDEVSVYSPTLWSRPLLAALTVNRSVNIYEHIEHPIDIPSCSALQALKTLDLLLHPHLPLTLRGIPQLDNISLLRAEDKDERELREALDLVSPGTADPGPTPPIPPVNHRVAEDKDPVVTAPPQPVLQRPSCLHRPRFPPYLPLT</sequence>
<dbReference type="AlphaFoldDB" id="A0A9P6AQ20"/>
<feature type="region of interest" description="Disordered" evidence="1">
    <location>
        <begin position="97"/>
        <end position="152"/>
    </location>
</feature>